<evidence type="ECO:0000256" key="1">
    <source>
        <dbReference type="ARBA" id="ARBA00022491"/>
    </source>
</evidence>
<evidence type="ECO:0000313" key="7">
    <source>
        <dbReference type="EMBL" id="ACQ82150.1"/>
    </source>
</evidence>
<keyword evidence="2" id="KW-1277">Toxin-antitoxin system</keyword>
<keyword evidence="5" id="KW-0804">Transcription</keyword>
<dbReference type="eggNOG" id="COG4453">
    <property type="taxonomic scope" value="Bacteria"/>
</dbReference>
<dbReference type="Proteomes" id="UP000007962">
    <property type="component" value="Chromosome"/>
</dbReference>
<dbReference type="AlphaFoldDB" id="C5C4M6"/>
<sequence length="93" mass="10322">MATKTPKAERIALRVTHRQKETIAAAAELLGRSVTDFAVQVAVEKADEVIAAQRTFQVPADKWAEFERLMKDPIEPNPGLVDLFSEPSVFTAR</sequence>
<reference evidence="7 8" key="1">
    <citation type="journal article" date="2009" name="Stand. Genomic Sci.">
        <title>Complete genome sequence of Beutenbergia cavernae type strain (HKI 0122).</title>
        <authorList>
            <person name="Land M."/>
            <person name="Pukall R."/>
            <person name="Abt B."/>
            <person name="Goker M."/>
            <person name="Rohde M."/>
            <person name="Glavina Del Rio T."/>
            <person name="Tice H."/>
            <person name="Copeland A."/>
            <person name="Cheng J.F."/>
            <person name="Lucas S."/>
            <person name="Chen F."/>
            <person name="Nolan M."/>
            <person name="Bruce D."/>
            <person name="Goodwin L."/>
            <person name="Pitluck S."/>
            <person name="Ivanova N."/>
            <person name="Mavromatis K."/>
            <person name="Ovchinnikova G."/>
            <person name="Pati A."/>
            <person name="Chen A."/>
            <person name="Palaniappan K."/>
            <person name="Hauser L."/>
            <person name="Chang Y.J."/>
            <person name="Jefferies C.C."/>
            <person name="Saunders E."/>
            <person name="Brettin T."/>
            <person name="Detter J.C."/>
            <person name="Han C."/>
            <person name="Chain P."/>
            <person name="Bristow J."/>
            <person name="Eisen J.A."/>
            <person name="Markowitz V."/>
            <person name="Hugenholtz P."/>
            <person name="Kyrpides N.C."/>
            <person name="Klenk H.P."/>
            <person name="Lapidus A."/>
        </authorList>
    </citation>
    <scope>NUCLEOTIDE SEQUENCE [LARGE SCALE GENOMIC DNA]</scope>
    <source>
        <strain evidence="8">ATCC BAA-8 / DSM 12333 / NBRC 16432</strain>
    </source>
</reference>
<dbReference type="PANTHER" id="PTHR35401">
    <property type="entry name" value="COPG FAMILY HELIX-TURN-HELIX PROTEIN-RELATED-RELATED"/>
    <property type="match status" value="1"/>
</dbReference>
<dbReference type="InterPro" id="IPR014795">
    <property type="entry name" value="TacA_1-like"/>
</dbReference>
<accession>C5C4M6</accession>
<name>C5C4M6_BEUC1</name>
<dbReference type="EMBL" id="CP001618">
    <property type="protein sequence ID" value="ACQ82150.1"/>
    <property type="molecule type" value="Genomic_DNA"/>
</dbReference>
<evidence type="ECO:0000256" key="3">
    <source>
        <dbReference type="ARBA" id="ARBA00023015"/>
    </source>
</evidence>
<keyword evidence="3" id="KW-0805">Transcription regulation</keyword>
<evidence type="ECO:0000313" key="8">
    <source>
        <dbReference type="Proteomes" id="UP000007962"/>
    </source>
</evidence>
<evidence type="ECO:0000256" key="2">
    <source>
        <dbReference type="ARBA" id="ARBA00022649"/>
    </source>
</evidence>
<comment type="similarity">
    <text evidence="6">Belongs to the TacA antitoxin family.</text>
</comment>
<gene>
    <name evidence="7" type="ordered locus">Bcav_3908</name>
</gene>
<dbReference type="PANTHER" id="PTHR35401:SF1">
    <property type="entry name" value="CYTOPLASMIC PROTEIN"/>
    <property type="match status" value="1"/>
</dbReference>
<evidence type="ECO:0000256" key="6">
    <source>
        <dbReference type="ARBA" id="ARBA00049988"/>
    </source>
</evidence>
<organism evidence="7 8">
    <name type="scientific">Beutenbergia cavernae (strain ATCC BAA-8 / DSM 12333 / CCUG 43141 / JCM 11478 / NBRC 16432 / NCIMB 13614 / HKI 0122)</name>
    <dbReference type="NCBI Taxonomy" id="471853"/>
    <lineage>
        <taxon>Bacteria</taxon>
        <taxon>Bacillati</taxon>
        <taxon>Actinomycetota</taxon>
        <taxon>Actinomycetes</taxon>
        <taxon>Micrococcales</taxon>
        <taxon>Beutenbergiaceae</taxon>
        <taxon>Beutenbergia</taxon>
    </lineage>
</organism>
<dbReference type="OrthoDB" id="573898at2"/>
<keyword evidence="4" id="KW-0238">DNA-binding</keyword>
<protein>
    <recommendedName>
        <fullName evidence="9">DUF1778 domain-containing protein</fullName>
    </recommendedName>
</protein>
<dbReference type="GO" id="GO:0006355">
    <property type="term" value="P:regulation of DNA-templated transcription"/>
    <property type="evidence" value="ECO:0007669"/>
    <property type="project" value="InterPro"/>
</dbReference>
<dbReference type="GO" id="GO:0003677">
    <property type="term" value="F:DNA binding"/>
    <property type="evidence" value="ECO:0007669"/>
    <property type="project" value="UniProtKB-KW"/>
</dbReference>
<dbReference type="STRING" id="471853.Bcav_3908"/>
<evidence type="ECO:0008006" key="9">
    <source>
        <dbReference type="Google" id="ProtNLM"/>
    </source>
</evidence>
<dbReference type="RefSeq" id="WP_015884387.1">
    <property type="nucleotide sequence ID" value="NC_012669.1"/>
</dbReference>
<dbReference type="InterPro" id="IPR010985">
    <property type="entry name" value="Ribbon_hlx_hlx"/>
</dbReference>
<proteinExistence type="inferred from homology"/>
<dbReference type="Pfam" id="PF08681">
    <property type="entry name" value="TacA1"/>
    <property type="match status" value="1"/>
</dbReference>
<keyword evidence="1" id="KW-0678">Repressor</keyword>
<dbReference type="SUPFAM" id="SSF47598">
    <property type="entry name" value="Ribbon-helix-helix"/>
    <property type="match status" value="1"/>
</dbReference>
<dbReference type="KEGG" id="bcv:Bcav_3908"/>
<dbReference type="Gene3D" id="1.20.5.780">
    <property type="entry name" value="Single helix bin"/>
    <property type="match status" value="1"/>
</dbReference>
<dbReference type="HOGENOM" id="CLU_152494_1_2_11"/>
<keyword evidence="8" id="KW-1185">Reference proteome</keyword>
<evidence type="ECO:0000256" key="4">
    <source>
        <dbReference type="ARBA" id="ARBA00023125"/>
    </source>
</evidence>
<evidence type="ECO:0000256" key="5">
    <source>
        <dbReference type="ARBA" id="ARBA00023163"/>
    </source>
</evidence>